<evidence type="ECO:0000313" key="1">
    <source>
        <dbReference type="EMBL" id="PPR86184.1"/>
    </source>
</evidence>
<organism evidence="1 2">
    <name type="scientific">Gossypium barbadense</name>
    <name type="common">Sea Island cotton</name>
    <name type="synonym">Hibiscus barbadensis</name>
    <dbReference type="NCBI Taxonomy" id="3634"/>
    <lineage>
        <taxon>Eukaryota</taxon>
        <taxon>Viridiplantae</taxon>
        <taxon>Streptophyta</taxon>
        <taxon>Embryophyta</taxon>
        <taxon>Tracheophyta</taxon>
        <taxon>Spermatophyta</taxon>
        <taxon>Magnoliopsida</taxon>
        <taxon>eudicotyledons</taxon>
        <taxon>Gunneridae</taxon>
        <taxon>Pentapetalae</taxon>
        <taxon>rosids</taxon>
        <taxon>malvids</taxon>
        <taxon>Malvales</taxon>
        <taxon>Malvaceae</taxon>
        <taxon>Malvoideae</taxon>
        <taxon>Gossypium</taxon>
    </lineage>
</organism>
<accession>A0A2P5W501</accession>
<dbReference type="AlphaFoldDB" id="A0A2P5W501"/>
<evidence type="ECO:0000313" key="2">
    <source>
        <dbReference type="Proteomes" id="UP000239757"/>
    </source>
</evidence>
<name>A0A2P5W501_GOSBA</name>
<gene>
    <name evidence="1" type="ORF">GOBAR_AA34506</name>
</gene>
<proteinExistence type="predicted"/>
<sequence length="263" mass="29057">MVLSLMSSLRHFNCPSSVKIECDQSLHVNAQNEKAIPCEKDFQQCESLKCCFEELDGSSIGSATRSLAKLALDEGNFPDSRRLRGKEVAIGNFRKKDFDFQHNGQAVSNKKNSSKDKLKEVGLNIGLRPSSKESILHFSKEPSKHLHFGASRDLQARDMSDKVGLKPMAQLNPNVAGKDLTARVESTPATHDQNEILVEVECLDFGKHSAVVFPENKNLSTNSSDHSLKSIVGSSIMTLSGMEKGMRNKKSGITKKTKQNLPW</sequence>
<dbReference type="EMBL" id="KZ669091">
    <property type="protein sequence ID" value="PPR86184.1"/>
    <property type="molecule type" value="Genomic_DNA"/>
</dbReference>
<dbReference type="Proteomes" id="UP000239757">
    <property type="component" value="Unassembled WGS sequence"/>
</dbReference>
<reference evidence="1 2" key="1">
    <citation type="submission" date="2015-01" db="EMBL/GenBank/DDBJ databases">
        <title>Genome of allotetraploid Gossypium barbadense reveals genomic plasticity and fiber elongation in cotton evolution.</title>
        <authorList>
            <person name="Chen X."/>
            <person name="Liu X."/>
            <person name="Zhao B."/>
            <person name="Zheng H."/>
            <person name="Hu Y."/>
            <person name="Lu G."/>
            <person name="Yang C."/>
            <person name="Chen J."/>
            <person name="Shan C."/>
            <person name="Zhang L."/>
            <person name="Zhou Y."/>
            <person name="Wang L."/>
            <person name="Guo W."/>
            <person name="Bai Y."/>
            <person name="Ruan J."/>
            <person name="Shangguan X."/>
            <person name="Mao Y."/>
            <person name="Jiang J."/>
            <person name="Zhu Y."/>
            <person name="Lei J."/>
            <person name="Kang H."/>
            <person name="Chen S."/>
            <person name="He X."/>
            <person name="Wang R."/>
            <person name="Wang Y."/>
            <person name="Chen J."/>
            <person name="Wang L."/>
            <person name="Yu S."/>
            <person name="Wang B."/>
            <person name="Wei J."/>
            <person name="Song S."/>
            <person name="Lu X."/>
            <person name="Gao Z."/>
            <person name="Gu W."/>
            <person name="Deng X."/>
            <person name="Ma D."/>
            <person name="Wang S."/>
            <person name="Liang W."/>
            <person name="Fang L."/>
            <person name="Cai C."/>
            <person name="Zhu X."/>
            <person name="Zhou B."/>
            <person name="Zhang Y."/>
            <person name="Chen Z."/>
            <person name="Xu S."/>
            <person name="Zhu R."/>
            <person name="Wang S."/>
            <person name="Zhang T."/>
            <person name="Zhao G."/>
        </authorList>
    </citation>
    <scope>NUCLEOTIDE SEQUENCE [LARGE SCALE GENOMIC DNA]</scope>
    <source>
        <strain evidence="2">cv. Xinhai21</strain>
        <tissue evidence="1">Leaf</tissue>
    </source>
</reference>
<protein>
    <submittedName>
        <fullName evidence="1">Uncharacterized protein</fullName>
    </submittedName>
</protein>